<gene>
    <name evidence="1" type="ORF">PACLA_8A036327</name>
</gene>
<sequence>MAEELQLAWMGDFDSLKQFVSDKLNLNGEWVSPGGDKKLFNDGYISISWRKNKKALLIDGDDWDKFKSKLCRMICANDFNKGNMCEETTTVNVECRSASPMRAPLSELSTEVEGIKLDVTIAEREIEVNKSAISKVESNLHEINSGYEDLRLQFDEYKKITEVLIQRDRFQHSTTFEYSNVIDKVNPSETKRYEDEVSRLKKDLSSEREKCKRLEADLSILIKGRSCEVNELNNIIASLEFKLKATEATNLLDRSKTDQNLQFKAE</sequence>
<keyword evidence="2" id="KW-1185">Reference proteome</keyword>
<feature type="non-terminal residue" evidence="1">
    <location>
        <position position="266"/>
    </location>
</feature>
<dbReference type="EMBL" id="CACRXK020002280">
    <property type="protein sequence ID" value="CAB3993546.1"/>
    <property type="molecule type" value="Genomic_DNA"/>
</dbReference>
<organism evidence="1 2">
    <name type="scientific">Paramuricea clavata</name>
    <name type="common">Red gorgonian</name>
    <name type="synonym">Violescent sea-whip</name>
    <dbReference type="NCBI Taxonomy" id="317549"/>
    <lineage>
        <taxon>Eukaryota</taxon>
        <taxon>Metazoa</taxon>
        <taxon>Cnidaria</taxon>
        <taxon>Anthozoa</taxon>
        <taxon>Octocorallia</taxon>
        <taxon>Malacalcyonacea</taxon>
        <taxon>Plexauridae</taxon>
        <taxon>Paramuricea</taxon>
    </lineage>
</organism>
<evidence type="ECO:0000313" key="1">
    <source>
        <dbReference type="EMBL" id="CAB3993546.1"/>
    </source>
</evidence>
<accession>A0A6S7GUJ8</accession>
<comment type="caution">
    <text evidence="1">The sequence shown here is derived from an EMBL/GenBank/DDBJ whole genome shotgun (WGS) entry which is preliminary data.</text>
</comment>
<dbReference type="Proteomes" id="UP001152795">
    <property type="component" value="Unassembled WGS sequence"/>
</dbReference>
<evidence type="ECO:0000313" key="2">
    <source>
        <dbReference type="Proteomes" id="UP001152795"/>
    </source>
</evidence>
<protein>
    <submittedName>
        <fullName evidence="1">Uncharacterized protein</fullName>
    </submittedName>
</protein>
<name>A0A6S7GUJ8_PARCT</name>
<reference evidence="1" key="1">
    <citation type="submission" date="2020-04" db="EMBL/GenBank/DDBJ databases">
        <authorList>
            <person name="Alioto T."/>
            <person name="Alioto T."/>
            <person name="Gomez Garrido J."/>
        </authorList>
    </citation>
    <scope>NUCLEOTIDE SEQUENCE</scope>
    <source>
        <strain evidence="1">A484AB</strain>
    </source>
</reference>
<dbReference type="AlphaFoldDB" id="A0A6S7GUJ8"/>
<proteinExistence type="predicted"/>